<evidence type="ECO:0000313" key="2">
    <source>
        <dbReference type="Proteomes" id="UP001147782"/>
    </source>
</evidence>
<sequence length="126" mass="14088">MKGPEVKVYVRDPLGSAASWISDGRRSVTSWSWMGVKFNNFDGVCGINGVFAGNVDFQMRYDWDPNKGFHVNATKGNEVRAFILQGQQPGSNVGVDWHLRALKFLNNRRNGMGDQEAMTTFMAGRI</sequence>
<dbReference type="Proteomes" id="UP001147782">
    <property type="component" value="Unassembled WGS sequence"/>
</dbReference>
<dbReference type="RefSeq" id="XP_056553200.1">
    <property type="nucleotide sequence ID" value="XM_056701137.1"/>
</dbReference>
<dbReference type="OrthoDB" id="4364843at2759"/>
<dbReference type="GeneID" id="81440316"/>
<dbReference type="AlphaFoldDB" id="A0A9W9S2M5"/>
<reference evidence="1" key="2">
    <citation type="journal article" date="2023" name="IMA Fungus">
        <title>Comparative genomic study of the Penicillium genus elucidates a diverse pangenome and 15 lateral gene transfer events.</title>
        <authorList>
            <person name="Petersen C."/>
            <person name="Sorensen T."/>
            <person name="Nielsen M.R."/>
            <person name="Sondergaard T.E."/>
            <person name="Sorensen J.L."/>
            <person name="Fitzpatrick D.A."/>
            <person name="Frisvad J.C."/>
            <person name="Nielsen K.L."/>
        </authorList>
    </citation>
    <scope>NUCLEOTIDE SEQUENCE</scope>
    <source>
        <strain evidence="1">IBT 29864</strain>
    </source>
</reference>
<proteinExistence type="predicted"/>
<comment type="caution">
    <text evidence="1">The sequence shown here is derived from an EMBL/GenBank/DDBJ whole genome shotgun (WGS) entry which is preliminary data.</text>
</comment>
<protein>
    <submittedName>
        <fullName evidence="1">Uncharacterized protein</fullName>
    </submittedName>
</protein>
<reference evidence="1" key="1">
    <citation type="submission" date="2022-11" db="EMBL/GenBank/DDBJ databases">
        <authorList>
            <person name="Petersen C."/>
        </authorList>
    </citation>
    <scope>NUCLEOTIDE SEQUENCE</scope>
    <source>
        <strain evidence="1">IBT 29864</strain>
    </source>
</reference>
<evidence type="ECO:0000313" key="1">
    <source>
        <dbReference type="EMBL" id="KAJ5368458.1"/>
    </source>
</evidence>
<name>A0A9W9S2M5_9EURO</name>
<organism evidence="1 2">
    <name type="scientific">Penicillium cataractarum</name>
    <dbReference type="NCBI Taxonomy" id="2100454"/>
    <lineage>
        <taxon>Eukaryota</taxon>
        <taxon>Fungi</taxon>
        <taxon>Dikarya</taxon>
        <taxon>Ascomycota</taxon>
        <taxon>Pezizomycotina</taxon>
        <taxon>Eurotiomycetes</taxon>
        <taxon>Eurotiomycetidae</taxon>
        <taxon>Eurotiales</taxon>
        <taxon>Aspergillaceae</taxon>
        <taxon>Penicillium</taxon>
    </lineage>
</organism>
<gene>
    <name evidence="1" type="ORF">N7496_008218</name>
</gene>
<accession>A0A9W9S2M5</accession>
<keyword evidence="2" id="KW-1185">Reference proteome</keyword>
<dbReference type="EMBL" id="JAPZBS010000007">
    <property type="protein sequence ID" value="KAJ5368458.1"/>
    <property type="molecule type" value="Genomic_DNA"/>
</dbReference>